<evidence type="ECO:0000256" key="6">
    <source>
        <dbReference type="HAMAP-Rule" id="MF_00227"/>
    </source>
</evidence>
<keyword evidence="2 6" id="KW-0540">Nuclease</keyword>
<dbReference type="GO" id="GO:0042781">
    <property type="term" value="F:3'-tRNA processing endoribonuclease activity"/>
    <property type="evidence" value="ECO:0007669"/>
    <property type="project" value="TreeGrafter"/>
</dbReference>
<dbReference type="GO" id="GO:0000049">
    <property type="term" value="F:tRNA binding"/>
    <property type="evidence" value="ECO:0007669"/>
    <property type="project" value="UniProtKB-UniRule"/>
</dbReference>
<evidence type="ECO:0000256" key="2">
    <source>
        <dbReference type="ARBA" id="ARBA00022722"/>
    </source>
</evidence>
<evidence type="ECO:0000313" key="10">
    <source>
        <dbReference type="Proteomes" id="UP000195652"/>
    </source>
</evidence>
<sequence>MLPSRHKLSNSDEFRGTIRKGKRAGRSTVVIHLRTHAAADNIAAVGGPRFGLVVSKAVGNAVIRHAVSRKLRHILMGMKDQIPHDVHIVVRALPPAAMATSKELEADVRSGVEKLLLR</sequence>
<feature type="region of interest" description="Disordered" evidence="8">
    <location>
        <begin position="1"/>
        <end position="20"/>
    </location>
</feature>
<dbReference type="InterPro" id="IPR000100">
    <property type="entry name" value="RNase_P"/>
</dbReference>
<proteinExistence type="inferred from homology"/>
<dbReference type="PANTHER" id="PTHR33992">
    <property type="entry name" value="RIBONUCLEASE P PROTEIN COMPONENT"/>
    <property type="match status" value="1"/>
</dbReference>
<dbReference type="HAMAP" id="MF_00227">
    <property type="entry name" value="RNase_P"/>
    <property type="match status" value="1"/>
</dbReference>
<organism evidence="9 10">
    <name type="scientific">Corynebacterium silvaticum</name>
    <dbReference type="NCBI Taxonomy" id="2320431"/>
    <lineage>
        <taxon>Bacteria</taxon>
        <taxon>Bacillati</taxon>
        <taxon>Actinomycetota</taxon>
        <taxon>Actinomycetes</taxon>
        <taxon>Mycobacteriales</taxon>
        <taxon>Corynebacteriaceae</taxon>
        <taxon>Corynebacterium</taxon>
    </lineage>
</organism>
<dbReference type="GO" id="GO:0030677">
    <property type="term" value="C:ribonuclease P complex"/>
    <property type="evidence" value="ECO:0007669"/>
    <property type="project" value="TreeGrafter"/>
</dbReference>
<dbReference type="EC" id="3.1.26.5" evidence="6 7"/>
<dbReference type="GeneID" id="75008921"/>
<keyword evidence="3 6" id="KW-0255">Endonuclease</keyword>
<gene>
    <name evidence="6 9" type="primary">rnpA</name>
    <name evidence="9" type="ORF">CBE74_11960</name>
</gene>
<dbReference type="InterPro" id="IPR020568">
    <property type="entry name" value="Ribosomal_Su5_D2-typ_SF"/>
</dbReference>
<dbReference type="OrthoDB" id="196964at2"/>
<evidence type="ECO:0000256" key="7">
    <source>
        <dbReference type="NCBIfam" id="TIGR00188"/>
    </source>
</evidence>
<reference evidence="9 10" key="2">
    <citation type="journal article" date="2020" name="Antonie Van Leeuwenhoek">
        <title>Phylogenomic characterisation of a novel corynebacterial species pathogenic to animals.</title>
        <authorList>
            <person name="Moller J."/>
            <person name="Musella L."/>
            <person name="Melnikov V."/>
            <person name="Geissdorfer W."/>
            <person name="Burkovski A."/>
            <person name="Sangal V."/>
        </authorList>
    </citation>
    <scope>NUCLEOTIDE SEQUENCE [LARGE SCALE GENOMIC DNA]</scope>
    <source>
        <strain evidence="9 10">PO100/5</strain>
    </source>
</reference>
<evidence type="ECO:0000256" key="5">
    <source>
        <dbReference type="ARBA" id="ARBA00022884"/>
    </source>
</evidence>
<keyword evidence="5 6" id="KW-0694">RNA-binding</keyword>
<dbReference type="InterPro" id="IPR014721">
    <property type="entry name" value="Ribsml_uS5_D2-typ_fold_subgr"/>
</dbReference>
<dbReference type="GO" id="GO:0004526">
    <property type="term" value="F:ribonuclease P activity"/>
    <property type="evidence" value="ECO:0007669"/>
    <property type="project" value="UniProtKB-UniRule"/>
</dbReference>
<keyword evidence="10" id="KW-1185">Reference proteome</keyword>
<dbReference type="NCBIfam" id="TIGR00188">
    <property type="entry name" value="rnpA"/>
    <property type="match status" value="1"/>
</dbReference>
<comment type="similarity">
    <text evidence="6">Belongs to the RnpA family.</text>
</comment>
<evidence type="ECO:0000256" key="3">
    <source>
        <dbReference type="ARBA" id="ARBA00022759"/>
    </source>
</evidence>
<dbReference type="EMBL" id="CP021417">
    <property type="protein sequence ID" value="ARU47029.1"/>
    <property type="molecule type" value="Genomic_DNA"/>
</dbReference>
<evidence type="ECO:0000313" key="9">
    <source>
        <dbReference type="EMBL" id="ARU47029.1"/>
    </source>
</evidence>
<dbReference type="SUPFAM" id="SSF54211">
    <property type="entry name" value="Ribosomal protein S5 domain 2-like"/>
    <property type="match status" value="1"/>
</dbReference>
<comment type="catalytic activity">
    <reaction evidence="6">
        <text>Endonucleolytic cleavage of RNA, removing 5'-extranucleotides from tRNA precursor.</text>
        <dbReference type="EC" id="3.1.26.5"/>
    </reaction>
</comment>
<protein>
    <recommendedName>
        <fullName evidence="6 7">Ribonuclease P protein component</fullName>
        <shortName evidence="6">RNase P protein</shortName>
        <shortName evidence="6">RNaseP protein</shortName>
        <ecNumber evidence="6 7">3.1.26.5</ecNumber>
    </recommendedName>
    <alternativeName>
        <fullName evidence="6">Protein C5</fullName>
    </alternativeName>
</protein>
<dbReference type="AlphaFoldDB" id="A0A7Y4LIR3"/>
<reference evidence="9 10" key="3">
    <citation type="journal article" date="2020" name="Int. J. Syst. Evol. Microbiol.">
        <title>Corynebacterium silvaticum sp. nov., a unique group of NTTB corynebacteria in wild boar and roe deer.</title>
        <authorList>
            <person name="Dangel A."/>
            <person name="Berger A."/>
            <person name="Rau J."/>
            <person name="Eisenberg T."/>
            <person name="Kampfer P."/>
            <person name="Margos G."/>
            <person name="Contzen M."/>
            <person name="Busse H.J."/>
            <person name="Konrad R."/>
            <person name="Peters M."/>
            <person name="Sting R."/>
            <person name="Sing A."/>
        </authorList>
    </citation>
    <scope>NUCLEOTIDE SEQUENCE [LARGE SCALE GENOMIC DNA]</scope>
    <source>
        <strain evidence="9 10">PO100/5</strain>
    </source>
</reference>
<dbReference type="Gene3D" id="3.30.230.10">
    <property type="match status" value="1"/>
</dbReference>
<dbReference type="PANTHER" id="PTHR33992:SF1">
    <property type="entry name" value="RIBONUCLEASE P PROTEIN COMPONENT"/>
    <property type="match status" value="1"/>
</dbReference>
<reference evidence="9 10" key="4">
    <citation type="journal article" date="2020" name="PLoS ONE">
        <title>Taxonomic classification of strain PO100/5 shows a broader geographic distribution and genetic markers of the recently described Corynebacterium silvaticum.</title>
        <authorList>
            <person name="Viana M.V.C."/>
            <person name="Profeta R."/>
            <person name="da Silva A.L."/>
            <person name="Hurtado R."/>
            <person name="Cerqueira J.C."/>
            <person name="Ribeiro B.F.S."/>
            <person name="Almeida M.O."/>
            <person name="Morais-Rodrigues F."/>
            <person name="Soares S.C."/>
            <person name="Oliveira M."/>
            <person name="Tavares L."/>
            <person name="Figueiredo H."/>
            <person name="Wattam A.R."/>
            <person name="Barh D."/>
            <person name="Ghosh P."/>
            <person name="Silva A."/>
            <person name="Azevedo V."/>
        </authorList>
    </citation>
    <scope>NUCLEOTIDE SEQUENCE [LARGE SCALE GENOMIC DNA]</scope>
    <source>
        <strain evidence="9 10">PO100/5</strain>
    </source>
</reference>
<keyword evidence="4 6" id="KW-0378">Hydrolase</keyword>
<reference evidence="9 10" key="1">
    <citation type="journal article" date="2014" name="BMC Vet. Res.">
        <title>First report of Corynebacterium pseudotuberculosis from caseous lymphadenitis lesions in Black Alentejano pig (Sus scrofa domesticus).</title>
        <authorList>
            <person name="Oliveira M."/>
            <person name="Barroco C."/>
            <person name="Mottola C."/>
            <person name="Santos R."/>
            <person name="Lemsaddek A."/>
            <person name="Tavares L."/>
            <person name="Semedo-Lemsaddek T."/>
        </authorList>
    </citation>
    <scope>NUCLEOTIDE SEQUENCE [LARGE SCALE GENOMIC DNA]</scope>
    <source>
        <strain evidence="9 10">PO100/5</strain>
    </source>
</reference>
<name>A0A7Y4LIR3_9CORY</name>
<comment type="function">
    <text evidence="6">RNaseP catalyzes the removal of the 5'-leader sequence from pre-tRNA to produce the mature 5'-terminus. It can also cleave other RNA substrates such as 4.5S RNA. The protein component plays an auxiliary but essential role in vivo by binding to the 5'-leader sequence and broadening the substrate specificity of the ribozyme.</text>
</comment>
<dbReference type="KEGG" id="csil:CBE74_11960"/>
<dbReference type="Pfam" id="PF00825">
    <property type="entry name" value="Ribonuclease_P"/>
    <property type="match status" value="1"/>
</dbReference>
<accession>A0A7Y4LIR3</accession>
<evidence type="ECO:0000256" key="8">
    <source>
        <dbReference type="SAM" id="MobiDB-lite"/>
    </source>
</evidence>
<keyword evidence="1 6" id="KW-0819">tRNA processing</keyword>
<dbReference type="Proteomes" id="UP000195652">
    <property type="component" value="Chromosome"/>
</dbReference>
<comment type="subunit">
    <text evidence="6">Consists of a catalytic RNA component (M1 or rnpB) and a protein subunit.</text>
</comment>
<evidence type="ECO:0000256" key="1">
    <source>
        <dbReference type="ARBA" id="ARBA00022694"/>
    </source>
</evidence>
<dbReference type="RefSeq" id="WP_087454800.1">
    <property type="nucleotide sequence ID" value="NZ_CP021417.2"/>
</dbReference>
<dbReference type="GO" id="GO:0001682">
    <property type="term" value="P:tRNA 5'-leader removal"/>
    <property type="evidence" value="ECO:0007669"/>
    <property type="project" value="UniProtKB-UniRule"/>
</dbReference>
<evidence type="ECO:0000256" key="4">
    <source>
        <dbReference type="ARBA" id="ARBA00022801"/>
    </source>
</evidence>